<evidence type="ECO:0000259" key="1">
    <source>
        <dbReference type="Pfam" id="PF06985"/>
    </source>
</evidence>
<dbReference type="PANTHER" id="PTHR33112">
    <property type="entry name" value="DOMAIN PROTEIN, PUTATIVE-RELATED"/>
    <property type="match status" value="1"/>
</dbReference>
<organism evidence="2 3">
    <name type="scientific">Cadophora malorum</name>
    <dbReference type="NCBI Taxonomy" id="108018"/>
    <lineage>
        <taxon>Eukaryota</taxon>
        <taxon>Fungi</taxon>
        <taxon>Dikarya</taxon>
        <taxon>Ascomycota</taxon>
        <taxon>Pezizomycotina</taxon>
        <taxon>Leotiomycetes</taxon>
        <taxon>Helotiales</taxon>
        <taxon>Ploettnerulaceae</taxon>
        <taxon>Cadophora</taxon>
    </lineage>
</organism>
<dbReference type="InterPro" id="IPR010730">
    <property type="entry name" value="HET"/>
</dbReference>
<name>A0A8H7WD44_9HELO</name>
<dbReference type="EMBL" id="JAFJYH010000046">
    <property type="protein sequence ID" value="KAG4422629.1"/>
    <property type="molecule type" value="Genomic_DNA"/>
</dbReference>
<dbReference type="Pfam" id="PF06985">
    <property type="entry name" value="HET"/>
    <property type="match status" value="1"/>
</dbReference>
<feature type="domain" description="Heterokaryon incompatibility" evidence="1">
    <location>
        <begin position="212"/>
        <end position="316"/>
    </location>
</feature>
<dbReference type="AlphaFoldDB" id="A0A8H7WD44"/>
<protein>
    <recommendedName>
        <fullName evidence="1">Heterokaryon incompatibility domain-containing protein</fullName>
    </recommendedName>
</protein>
<comment type="caution">
    <text evidence="2">The sequence shown here is derived from an EMBL/GenBank/DDBJ whole genome shotgun (WGS) entry which is preliminary data.</text>
</comment>
<evidence type="ECO:0000313" key="2">
    <source>
        <dbReference type="EMBL" id="KAG4422629.1"/>
    </source>
</evidence>
<dbReference type="OrthoDB" id="3504264at2759"/>
<evidence type="ECO:0000313" key="3">
    <source>
        <dbReference type="Proteomes" id="UP000664132"/>
    </source>
</evidence>
<dbReference type="PANTHER" id="PTHR33112:SF15">
    <property type="entry name" value="HETEROKARYON INCOMPATIBILITY DOMAIN-CONTAINING PROTEIN"/>
    <property type="match status" value="1"/>
</dbReference>
<reference evidence="2" key="1">
    <citation type="submission" date="2021-02" db="EMBL/GenBank/DDBJ databases">
        <title>Genome sequence Cadophora malorum strain M34.</title>
        <authorList>
            <person name="Stefanovic E."/>
            <person name="Vu D."/>
            <person name="Scully C."/>
            <person name="Dijksterhuis J."/>
            <person name="Roader J."/>
            <person name="Houbraken J."/>
        </authorList>
    </citation>
    <scope>NUCLEOTIDE SEQUENCE</scope>
    <source>
        <strain evidence="2">M34</strain>
    </source>
</reference>
<gene>
    <name evidence="2" type="ORF">IFR04_004250</name>
</gene>
<accession>A0A8H7WD44</accession>
<keyword evidence="3" id="KW-1185">Reference proteome</keyword>
<proteinExistence type="predicted"/>
<sequence>MAFETETRRCCSCQDALALFFKDRVSICRGDFELPYNFTTLEKSAIGGCDLCRILYQSLVYAEPPAVDLQDSTELVRLSSDSISLTIQLRCNNGGGHEYLVSNVLWSMRPDLRPIGGNEFVAWSPSARYDESRLLQDIDYVCPQIRQWFHECKCTSTFPKRHSNIHNLPTRLIDVGPADGSVPPRLRIIKGYSLRDLLASSHHESRFPPWSYLTLSYCWGKQHASVGTTKENLQDRTQSIPVDSLPKTIRDAIAITRRMGVRFLWADVLCIIQLDNTDWVQECKRMGDYYEGSLFTIAAASASDSAEGCLFSRRGLRFPQHSCLLPTLTYPQYLFPGAKQKSLLKGAKQPFPPAANRQFHIPYSKVEGADLEKHLAPTAILTATFTALGSIGMKRTSADPTAKDRLIKFDRVNPCLPSAHHVVDQSPLFTRGWVLQELLLSTRVVFWTRDVLYWNCREKFVSEHGHDCNRFGAYVSKWSRDIQLMKNQPCWDRESALVRWTSVIQRFSSMSLSVPQDTLPAISAIAKSIQAMYPDDYLAGHWRQSLVDSLAWVSMEKGGSLTGEAGHHWEPANYVAPSWSWASVSTFRRISLRFIRREFRRDVELIAATTQLASSDPMGMVSAGSISLLGTMTEMAFCSEQFPDDLDVHYWREPNGRAEIFLDVPVDPRLGMVCFLLGHLDLETDGYEAWDRKSYTGILFLVLLLEPTHQVTDQYRRIGVGVLSRDRWFGSQGLKTTIEII</sequence>
<dbReference type="Proteomes" id="UP000664132">
    <property type="component" value="Unassembled WGS sequence"/>
</dbReference>